<organism evidence="12 13">
    <name type="scientific">Sphaceloma murrayae</name>
    <dbReference type="NCBI Taxonomy" id="2082308"/>
    <lineage>
        <taxon>Eukaryota</taxon>
        <taxon>Fungi</taxon>
        <taxon>Dikarya</taxon>
        <taxon>Ascomycota</taxon>
        <taxon>Pezizomycotina</taxon>
        <taxon>Dothideomycetes</taxon>
        <taxon>Dothideomycetidae</taxon>
        <taxon>Myriangiales</taxon>
        <taxon>Elsinoaceae</taxon>
        <taxon>Sphaceloma</taxon>
    </lineage>
</organism>
<evidence type="ECO:0000256" key="4">
    <source>
        <dbReference type="ARBA" id="ARBA00022989"/>
    </source>
</evidence>
<dbReference type="OrthoDB" id="9909019at2759"/>
<sequence>MMIFLGIITTAASMFLFATFHRLTIAQTLPIPILLALPYLFTYLCATHTAHYITPSSITAQLQEYPYDHVLYHPSLSCRTCNLPKPARSKHCSLCNHCVSRADHHCPWVNNCLGRTNYRYFLGLLLSLPILEVYGAYLGYTILSPHLNFSLLHGKSLFSTEYWNTLAVISMYATNKGGLSIAGVAILAATTAPLPVALLAYHLYLIWAGTTTNENAKWGYLGEDMEDGFVWRAKRSEVQTFKRGLTQRNGESTQKEAEVEVDWPVDSDQIVVRTMDGLAPRGCEHLYEQIWSLRAVDNIYDLGFWDNLMYILQGR</sequence>
<name>A0A2K1QJB7_9PEZI</name>
<dbReference type="GO" id="GO:0005794">
    <property type="term" value="C:Golgi apparatus"/>
    <property type="evidence" value="ECO:0007669"/>
    <property type="project" value="TreeGrafter"/>
</dbReference>
<evidence type="ECO:0000313" key="12">
    <source>
        <dbReference type="EMBL" id="PNS14992.1"/>
    </source>
</evidence>
<dbReference type="InParanoid" id="A0A2K1QJB7"/>
<evidence type="ECO:0000259" key="11">
    <source>
        <dbReference type="Pfam" id="PF01529"/>
    </source>
</evidence>
<feature type="transmembrane region" description="Helical" evidence="10">
    <location>
        <begin position="120"/>
        <end position="143"/>
    </location>
</feature>
<dbReference type="InterPro" id="IPR001594">
    <property type="entry name" value="Palmitoyltrfase_DHHC"/>
</dbReference>
<evidence type="ECO:0000313" key="13">
    <source>
        <dbReference type="Proteomes" id="UP000243797"/>
    </source>
</evidence>
<comment type="similarity">
    <text evidence="10">Belongs to the DHHC palmitoyltransferase family.</text>
</comment>
<keyword evidence="2 10" id="KW-0808">Transferase</keyword>
<keyword evidence="6" id="KW-0564">Palmitate</keyword>
<feature type="transmembrane region" description="Helical" evidence="10">
    <location>
        <begin position="181"/>
        <end position="207"/>
    </location>
</feature>
<dbReference type="PANTHER" id="PTHR22883:SF480">
    <property type="entry name" value="PALMITOYLTRANSFERASE SWF1"/>
    <property type="match status" value="1"/>
</dbReference>
<evidence type="ECO:0000256" key="10">
    <source>
        <dbReference type="RuleBase" id="RU079119"/>
    </source>
</evidence>
<dbReference type="GO" id="GO:0016020">
    <property type="term" value="C:membrane"/>
    <property type="evidence" value="ECO:0007669"/>
    <property type="project" value="UniProtKB-SubCell"/>
</dbReference>
<dbReference type="PROSITE" id="PS50216">
    <property type="entry name" value="DHHC"/>
    <property type="match status" value="1"/>
</dbReference>
<evidence type="ECO:0000256" key="8">
    <source>
        <dbReference type="ARBA" id="ARBA00023315"/>
    </source>
</evidence>
<dbReference type="GO" id="GO:0019706">
    <property type="term" value="F:protein-cysteine S-palmitoyltransferase activity"/>
    <property type="evidence" value="ECO:0007669"/>
    <property type="project" value="UniProtKB-EC"/>
</dbReference>
<comment type="domain">
    <text evidence="10">The DHHC domain is required for palmitoyltransferase activity.</text>
</comment>
<evidence type="ECO:0000256" key="1">
    <source>
        <dbReference type="ARBA" id="ARBA00004141"/>
    </source>
</evidence>
<evidence type="ECO:0000256" key="9">
    <source>
        <dbReference type="ARBA" id="ARBA00048048"/>
    </source>
</evidence>
<proteinExistence type="inferred from homology"/>
<evidence type="ECO:0000256" key="5">
    <source>
        <dbReference type="ARBA" id="ARBA00023136"/>
    </source>
</evidence>
<keyword evidence="5 10" id="KW-0472">Membrane</keyword>
<protein>
    <recommendedName>
        <fullName evidence="10">Palmitoyltransferase</fullName>
        <ecNumber evidence="10">2.3.1.225</ecNumber>
    </recommendedName>
</protein>
<feature type="domain" description="Palmitoyltransferase DHHC" evidence="11">
    <location>
        <begin position="77"/>
        <end position="218"/>
    </location>
</feature>
<evidence type="ECO:0000256" key="6">
    <source>
        <dbReference type="ARBA" id="ARBA00023139"/>
    </source>
</evidence>
<dbReference type="Pfam" id="PF01529">
    <property type="entry name" value="DHHC"/>
    <property type="match status" value="1"/>
</dbReference>
<keyword evidence="4 10" id="KW-1133">Transmembrane helix</keyword>
<dbReference type="FunCoup" id="A0A2K1QJB7">
    <property type="interactions" value="25"/>
</dbReference>
<evidence type="ECO:0000256" key="7">
    <source>
        <dbReference type="ARBA" id="ARBA00023288"/>
    </source>
</evidence>
<reference evidence="12 13" key="1">
    <citation type="submission" date="2017-06" db="EMBL/GenBank/DDBJ databases">
        <title>Draft genome sequence of a variant of Elsinoe murrayae.</title>
        <authorList>
            <person name="Cheng Q."/>
        </authorList>
    </citation>
    <scope>NUCLEOTIDE SEQUENCE [LARGE SCALE GENOMIC DNA]</scope>
    <source>
        <strain evidence="12 13">CQ-2017a</strain>
    </source>
</reference>
<comment type="subcellular location">
    <subcellularLocation>
        <location evidence="1">Membrane</location>
        <topology evidence="1">Multi-pass membrane protein</topology>
    </subcellularLocation>
</comment>
<keyword evidence="3 10" id="KW-0812">Transmembrane</keyword>
<accession>A0A2K1QJB7</accession>
<keyword evidence="13" id="KW-1185">Reference proteome</keyword>
<evidence type="ECO:0000256" key="2">
    <source>
        <dbReference type="ARBA" id="ARBA00022679"/>
    </source>
</evidence>
<dbReference type="AlphaFoldDB" id="A0A2K1QJB7"/>
<evidence type="ECO:0000256" key="3">
    <source>
        <dbReference type="ARBA" id="ARBA00022692"/>
    </source>
</evidence>
<keyword evidence="8 10" id="KW-0012">Acyltransferase</keyword>
<dbReference type="GO" id="GO:0005783">
    <property type="term" value="C:endoplasmic reticulum"/>
    <property type="evidence" value="ECO:0007669"/>
    <property type="project" value="TreeGrafter"/>
</dbReference>
<comment type="caution">
    <text evidence="12">The sequence shown here is derived from an EMBL/GenBank/DDBJ whole genome shotgun (WGS) entry which is preliminary data.</text>
</comment>
<dbReference type="EMBL" id="NKHZ01000081">
    <property type="protein sequence ID" value="PNS14992.1"/>
    <property type="molecule type" value="Genomic_DNA"/>
</dbReference>
<keyword evidence="7" id="KW-0449">Lipoprotein</keyword>
<gene>
    <name evidence="12" type="ORF">CAC42_2221</name>
</gene>
<dbReference type="EC" id="2.3.1.225" evidence="10"/>
<dbReference type="InterPro" id="IPR039859">
    <property type="entry name" value="PFA4/ZDH16/20/ERF2-like"/>
</dbReference>
<dbReference type="Proteomes" id="UP000243797">
    <property type="component" value="Unassembled WGS sequence"/>
</dbReference>
<dbReference type="PANTHER" id="PTHR22883">
    <property type="entry name" value="ZINC FINGER DHHC DOMAIN CONTAINING PROTEIN"/>
    <property type="match status" value="1"/>
</dbReference>
<dbReference type="GO" id="GO:0006612">
    <property type="term" value="P:protein targeting to membrane"/>
    <property type="evidence" value="ECO:0007669"/>
    <property type="project" value="TreeGrafter"/>
</dbReference>
<dbReference type="STRING" id="2082308.A0A2K1QJB7"/>
<comment type="catalytic activity">
    <reaction evidence="9 10">
        <text>L-cysteinyl-[protein] + hexadecanoyl-CoA = S-hexadecanoyl-L-cysteinyl-[protein] + CoA</text>
        <dbReference type="Rhea" id="RHEA:36683"/>
        <dbReference type="Rhea" id="RHEA-COMP:10131"/>
        <dbReference type="Rhea" id="RHEA-COMP:11032"/>
        <dbReference type="ChEBI" id="CHEBI:29950"/>
        <dbReference type="ChEBI" id="CHEBI:57287"/>
        <dbReference type="ChEBI" id="CHEBI:57379"/>
        <dbReference type="ChEBI" id="CHEBI:74151"/>
        <dbReference type="EC" id="2.3.1.225"/>
    </reaction>
</comment>